<dbReference type="Proteomes" id="UP000016649">
    <property type="component" value="Unassembled WGS sequence"/>
</dbReference>
<dbReference type="Pfam" id="PF00005">
    <property type="entry name" value="ABC_tran"/>
    <property type="match status" value="2"/>
</dbReference>
<keyword evidence="5" id="KW-1185">Reference proteome</keyword>
<dbReference type="PANTHER" id="PTHR43790">
    <property type="entry name" value="CARBOHYDRATE TRANSPORT ATP-BINDING PROTEIN MG119-RELATED"/>
    <property type="match status" value="1"/>
</dbReference>
<dbReference type="Gene3D" id="3.40.50.300">
    <property type="entry name" value="P-loop containing nucleotide triphosphate hydrolases"/>
    <property type="match status" value="2"/>
</dbReference>
<comment type="caution">
    <text evidence="4">The sequence shown here is derived from an EMBL/GenBank/DDBJ whole genome shotgun (WGS) entry which is preliminary data.</text>
</comment>
<dbReference type="PROSITE" id="PS50893">
    <property type="entry name" value="ABC_TRANSPORTER_2"/>
    <property type="match status" value="1"/>
</dbReference>
<proteinExistence type="predicted"/>
<dbReference type="PANTHER" id="PTHR43790:SF4">
    <property type="entry name" value="GUANOSINE IMPORT ATP-BINDING PROTEIN NUPO"/>
    <property type="match status" value="1"/>
</dbReference>
<evidence type="ECO:0000256" key="2">
    <source>
        <dbReference type="ARBA" id="ARBA00022840"/>
    </source>
</evidence>
<evidence type="ECO:0000313" key="4">
    <source>
        <dbReference type="EMBL" id="ERJ94088.1"/>
    </source>
</evidence>
<dbReference type="SMART" id="SM00382">
    <property type="entry name" value="AAA"/>
    <property type="match status" value="1"/>
</dbReference>
<dbReference type="InterPro" id="IPR050107">
    <property type="entry name" value="ABC_carbohydrate_import_ATPase"/>
</dbReference>
<sequence>MNAAHLAHTKQKRLRLVHISKRYPNKTVPDGLSCDIEEGSLYALLGENGAGKSTLAAIMCGEKKADEGKILYEGLRTVAAVHQRPLLADELCVRDNIILGNEPKHGAFIDFNRAELSIKQLTSKWHFPIDLHAKAASLSDAERLYTALTAALYKNTDVLILDEPGAVLNEDEKKRLYPALKSYARTGKAVILITHNISDALAYTDCLIPIVNGKVPALIKCSDTNFCKNQVRTLLFGGVNNRCPAQPEQLIRRQNAYSRKNALLTANNLCFKSANGIFLQNIDFCVYPQSITCIYGKRENGLEILENLTTGVKSSGYVHGGSITLASTDKSMSTAHKQNAVPTVKQLRDFGTGIVPFNRALRASFPNLTVEQMLCVYLKHPEKKEAEQYAQKLIHQAGISIGIKEKVSALSGGMLQRLIIERETDTFKMLLILSEPAQGLDTPAVCALERQLRFYAGKGTGILLFMSADSPEIFNPDVCYFLNEGHLYEA</sequence>
<dbReference type="GO" id="GO:0005524">
    <property type="term" value="F:ATP binding"/>
    <property type="evidence" value="ECO:0007669"/>
    <property type="project" value="UniProtKB-KW"/>
</dbReference>
<dbReference type="RefSeq" id="WP_021686844.1">
    <property type="nucleotide sequence ID" value="NZ_KI260561.1"/>
</dbReference>
<feature type="domain" description="ABC transporter" evidence="3">
    <location>
        <begin position="14"/>
        <end position="237"/>
    </location>
</feature>
<dbReference type="InterPro" id="IPR003593">
    <property type="entry name" value="AAA+_ATPase"/>
</dbReference>
<evidence type="ECO:0000259" key="3">
    <source>
        <dbReference type="PROSITE" id="PS50893"/>
    </source>
</evidence>
<dbReference type="InterPro" id="IPR003439">
    <property type="entry name" value="ABC_transporter-like_ATP-bd"/>
</dbReference>
<keyword evidence="2 4" id="KW-0067">ATP-binding</keyword>
<keyword evidence="1" id="KW-0547">Nucleotide-binding</keyword>
<evidence type="ECO:0000313" key="5">
    <source>
        <dbReference type="Proteomes" id="UP000016649"/>
    </source>
</evidence>
<name>A0ABN0P0T7_TRELE</name>
<organism evidence="4 5">
    <name type="scientific">Treponema lecithinolyticum ATCC 700332</name>
    <dbReference type="NCBI Taxonomy" id="1321815"/>
    <lineage>
        <taxon>Bacteria</taxon>
        <taxon>Pseudomonadati</taxon>
        <taxon>Spirochaetota</taxon>
        <taxon>Spirochaetia</taxon>
        <taxon>Spirochaetales</taxon>
        <taxon>Treponemataceae</taxon>
        <taxon>Treponema</taxon>
    </lineage>
</organism>
<dbReference type="InterPro" id="IPR027417">
    <property type="entry name" value="P-loop_NTPase"/>
</dbReference>
<gene>
    <name evidence="4" type="ORF">HMPREF9193_00443</name>
</gene>
<evidence type="ECO:0000256" key="1">
    <source>
        <dbReference type="ARBA" id="ARBA00022741"/>
    </source>
</evidence>
<dbReference type="EMBL" id="AWVH01000006">
    <property type="protein sequence ID" value="ERJ94088.1"/>
    <property type="molecule type" value="Genomic_DNA"/>
</dbReference>
<accession>A0ABN0P0T7</accession>
<protein>
    <submittedName>
        <fullName evidence="4">ABC transporter, ATP-binding protein</fullName>
    </submittedName>
</protein>
<reference evidence="4 5" key="1">
    <citation type="submission" date="2013-08" db="EMBL/GenBank/DDBJ databases">
        <authorList>
            <person name="Weinstock G."/>
            <person name="Sodergren E."/>
            <person name="Wylie T."/>
            <person name="Fulton L."/>
            <person name="Fulton R."/>
            <person name="Fronick C."/>
            <person name="O'Laughlin M."/>
            <person name="Godfrey J."/>
            <person name="Miner T."/>
            <person name="Herter B."/>
            <person name="Appelbaum E."/>
            <person name="Cordes M."/>
            <person name="Lek S."/>
            <person name="Wollam A."/>
            <person name="Pepin K.H."/>
            <person name="Palsikar V.B."/>
            <person name="Mitreva M."/>
            <person name="Wilson R.K."/>
        </authorList>
    </citation>
    <scope>NUCLEOTIDE SEQUENCE [LARGE SCALE GENOMIC DNA]</scope>
    <source>
        <strain evidence="4 5">ATCC 700332</strain>
    </source>
</reference>
<dbReference type="SUPFAM" id="SSF52540">
    <property type="entry name" value="P-loop containing nucleoside triphosphate hydrolases"/>
    <property type="match status" value="2"/>
</dbReference>